<evidence type="ECO:0008006" key="7">
    <source>
        <dbReference type="Google" id="ProtNLM"/>
    </source>
</evidence>
<evidence type="ECO:0000313" key="6">
    <source>
        <dbReference type="Proteomes" id="UP000591131"/>
    </source>
</evidence>
<keyword evidence="6" id="KW-1185">Reference proteome</keyword>
<dbReference type="Pfam" id="PF00023">
    <property type="entry name" value="Ank"/>
    <property type="match status" value="1"/>
</dbReference>
<dbReference type="Gene3D" id="1.25.40.20">
    <property type="entry name" value="Ankyrin repeat-containing domain"/>
    <property type="match status" value="1"/>
</dbReference>
<dbReference type="InterPro" id="IPR036770">
    <property type="entry name" value="Ankyrin_rpt-contain_sf"/>
</dbReference>
<keyword evidence="2 3" id="KW-0040">ANK repeat</keyword>
<evidence type="ECO:0000313" key="5">
    <source>
        <dbReference type="EMBL" id="KAF4663021.1"/>
    </source>
</evidence>
<feature type="compositionally biased region" description="Polar residues" evidence="4">
    <location>
        <begin position="65"/>
        <end position="83"/>
    </location>
</feature>
<protein>
    <recommendedName>
        <fullName evidence="7">Ankyrin Repeat</fullName>
    </recommendedName>
</protein>
<dbReference type="PROSITE" id="PS50088">
    <property type="entry name" value="ANK_REPEAT"/>
    <property type="match status" value="1"/>
</dbReference>
<accession>A0A7J6LW37</accession>
<reference evidence="5 6" key="1">
    <citation type="submission" date="2020-04" db="EMBL/GenBank/DDBJ databases">
        <title>Perkinsus chesapeaki whole genome sequence.</title>
        <authorList>
            <person name="Bogema D.R."/>
        </authorList>
    </citation>
    <scope>NUCLEOTIDE SEQUENCE [LARGE SCALE GENOMIC DNA]</scope>
    <source>
        <strain evidence="5">ATCC PRA-425</strain>
    </source>
</reference>
<dbReference type="AlphaFoldDB" id="A0A7J6LW37"/>
<evidence type="ECO:0000256" key="1">
    <source>
        <dbReference type="ARBA" id="ARBA00022737"/>
    </source>
</evidence>
<dbReference type="EMBL" id="JAAPAO010000329">
    <property type="protein sequence ID" value="KAF4663021.1"/>
    <property type="molecule type" value="Genomic_DNA"/>
</dbReference>
<dbReference type="Pfam" id="PF12796">
    <property type="entry name" value="Ank_2"/>
    <property type="match status" value="1"/>
</dbReference>
<evidence type="ECO:0000256" key="4">
    <source>
        <dbReference type="SAM" id="MobiDB-lite"/>
    </source>
</evidence>
<feature type="compositionally biased region" description="Basic and acidic residues" evidence="4">
    <location>
        <begin position="49"/>
        <end position="62"/>
    </location>
</feature>
<dbReference type="Proteomes" id="UP000591131">
    <property type="component" value="Unassembled WGS sequence"/>
</dbReference>
<keyword evidence="1" id="KW-0677">Repeat</keyword>
<dbReference type="OrthoDB" id="71307at2759"/>
<feature type="region of interest" description="Disordered" evidence="4">
    <location>
        <begin position="33"/>
        <end position="85"/>
    </location>
</feature>
<proteinExistence type="predicted"/>
<dbReference type="PANTHER" id="PTHR24198:SF165">
    <property type="entry name" value="ANKYRIN REPEAT-CONTAINING PROTEIN-RELATED"/>
    <property type="match status" value="1"/>
</dbReference>
<evidence type="ECO:0000256" key="2">
    <source>
        <dbReference type="ARBA" id="ARBA00023043"/>
    </source>
</evidence>
<name>A0A7J6LW37_PERCH</name>
<dbReference type="PROSITE" id="PS50297">
    <property type="entry name" value="ANK_REP_REGION"/>
    <property type="match status" value="1"/>
</dbReference>
<gene>
    <name evidence="5" type="ORF">FOL47_005927</name>
</gene>
<dbReference type="InterPro" id="IPR002110">
    <property type="entry name" value="Ankyrin_rpt"/>
</dbReference>
<dbReference type="PANTHER" id="PTHR24198">
    <property type="entry name" value="ANKYRIN REPEAT AND PROTEIN KINASE DOMAIN-CONTAINING PROTEIN"/>
    <property type="match status" value="1"/>
</dbReference>
<evidence type="ECO:0000256" key="3">
    <source>
        <dbReference type="PROSITE-ProRule" id="PRU00023"/>
    </source>
</evidence>
<comment type="caution">
    <text evidence="5">The sequence shown here is derived from an EMBL/GenBank/DDBJ whole genome shotgun (WGS) entry which is preliminary data.</text>
</comment>
<sequence>MIGKLTNAEDYEEMGKAAENKGKLEAIAAEGLAEETDKFSEENGQVESIKNDKESMKARQESESEINTGEQVNINNDGDQLRSSVKPRKKKLDLNMSIDASATDDGNDGLFDFYRSIALADERLLKSMLDAGQPLMKLASLRASPLLLSVWTNNPKTLSTLLHAGADGKNIDKKSGFAPLHHAAMCEGASECIKLLIENGADVKIRTHRGGFTPLFLACVLGITDNAATLLALASRKSDSAERASFVDSSSSGSGHTCLVAAVKTGNCELVSLLVHCKASVFVNDPGSIPSSSYFRDDMLEALLGRSVRKARRLLPKESDSLHRSASDFIAPSTSSRLSPGPSAPRMGGGFVGMTVRPDGRTGFLSSIALARIPESARMRRVMAKGKQNMKLMEKHLVPPPVDVG</sequence>
<dbReference type="SMART" id="SM00248">
    <property type="entry name" value="ANK"/>
    <property type="match status" value="4"/>
</dbReference>
<feature type="region of interest" description="Disordered" evidence="4">
    <location>
        <begin position="325"/>
        <end position="345"/>
    </location>
</feature>
<feature type="repeat" description="ANK" evidence="3">
    <location>
        <begin position="175"/>
        <end position="208"/>
    </location>
</feature>
<organism evidence="5 6">
    <name type="scientific">Perkinsus chesapeaki</name>
    <name type="common">Clam parasite</name>
    <name type="synonym">Perkinsus andrewsi</name>
    <dbReference type="NCBI Taxonomy" id="330153"/>
    <lineage>
        <taxon>Eukaryota</taxon>
        <taxon>Sar</taxon>
        <taxon>Alveolata</taxon>
        <taxon>Perkinsozoa</taxon>
        <taxon>Perkinsea</taxon>
        <taxon>Perkinsida</taxon>
        <taxon>Perkinsidae</taxon>
        <taxon>Perkinsus</taxon>
    </lineage>
</organism>
<dbReference type="SUPFAM" id="SSF48403">
    <property type="entry name" value="Ankyrin repeat"/>
    <property type="match status" value="1"/>
</dbReference>